<evidence type="ECO:0000256" key="1">
    <source>
        <dbReference type="ARBA" id="ARBA00022649"/>
    </source>
</evidence>
<sequence>MPLKTLDEAEDEFLETLRYYASQDWRTGHRFRRAYDTAIARIAADPTSLPWHHEAASDETRFKRIDGFPYLVLFTTVNPGGVVVLAVLHESAGPSRLSAAERRT</sequence>
<reference evidence="3 4" key="1">
    <citation type="journal article" date="2020" name="Syst. Appl. Microbiol.">
        <title>Alienimonas chondri sp. nov., a novel planctomycete isolated from the biofilm of the red alga Chondrus crispus.</title>
        <authorList>
            <person name="Vitorino I."/>
            <person name="Albuquerque L."/>
            <person name="Wiegand S."/>
            <person name="Kallscheuer N."/>
            <person name="da Costa M.S."/>
            <person name="Lobo-da-Cunha A."/>
            <person name="Jogler C."/>
            <person name="Lage O.M."/>
        </authorList>
    </citation>
    <scope>NUCLEOTIDE SEQUENCE [LARGE SCALE GENOMIC DNA]</scope>
    <source>
        <strain evidence="3 4">LzC2</strain>
    </source>
</reference>
<keyword evidence="2" id="KW-1133">Transmembrane helix</keyword>
<keyword evidence="2" id="KW-0472">Membrane</keyword>
<dbReference type="EMBL" id="WTPX01000023">
    <property type="protein sequence ID" value="NNJ25048.1"/>
    <property type="molecule type" value="Genomic_DNA"/>
</dbReference>
<name>A0ABX1VAF6_9PLAN</name>
<protein>
    <recommendedName>
        <fullName evidence="5">Type II toxin-antitoxin system RelE/ParE family toxin</fullName>
    </recommendedName>
</protein>
<proteinExistence type="predicted"/>
<comment type="caution">
    <text evidence="3">The sequence shown here is derived from an EMBL/GenBank/DDBJ whole genome shotgun (WGS) entry which is preliminary data.</text>
</comment>
<dbReference type="InterPro" id="IPR035093">
    <property type="entry name" value="RelE/ParE_toxin_dom_sf"/>
</dbReference>
<evidence type="ECO:0008006" key="5">
    <source>
        <dbReference type="Google" id="ProtNLM"/>
    </source>
</evidence>
<gene>
    <name evidence="3" type="ORF">LzC2_11100</name>
</gene>
<feature type="transmembrane region" description="Helical" evidence="2">
    <location>
        <begin position="68"/>
        <end position="88"/>
    </location>
</feature>
<dbReference type="InterPro" id="IPR007712">
    <property type="entry name" value="RelE/ParE_toxin"/>
</dbReference>
<keyword evidence="1" id="KW-1277">Toxin-antitoxin system</keyword>
<evidence type="ECO:0000313" key="3">
    <source>
        <dbReference type="EMBL" id="NNJ25048.1"/>
    </source>
</evidence>
<dbReference type="Gene3D" id="3.30.2310.20">
    <property type="entry name" value="RelE-like"/>
    <property type="match status" value="1"/>
</dbReference>
<dbReference type="RefSeq" id="WP_171184628.1">
    <property type="nucleotide sequence ID" value="NZ_WTPX01000023.1"/>
</dbReference>
<evidence type="ECO:0000313" key="4">
    <source>
        <dbReference type="Proteomes" id="UP000609651"/>
    </source>
</evidence>
<dbReference type="Proteomes" id="UP000609651">
    <property type="component" value="Unassembled WGS sequence"/>
</dbReference>
<keyword evidence="4" id="KW-1185">Reference proteome</keyword>
<keyword evidence="2" id="KW-0812">Transmembrane</keyword>
<dbReference type="Pfam" id="PF05016">
    <property type="entry name" value="ParE_toxin"/>
    <property type="match status" value="1"/>
</dbReference>
<evidence type="ECO:0000256" key="2">
    <source>
        <dbReference type="SAM" id="Phobius"/>
    </source>
</evidence>
<accession>A0ABX1VAF6</accession>
<organism evidence="3 4">
    <name type="scientific">Alienimonas chondri</name>
    <dbReference type="NCBI Taxonomy" id="2681879"/>
    <lineage>
        <taxon>Bacteria</taxon>
        <taxon>Pseudomonadati</taxon>
        <taxon>Planctomycetota</taxon>
        <taxon>Planctomycetia</taxon>
        <taxon>Planctomycetales</taxon>
        <taxon>Planctomycetaceae</taxon>
        <taxon>Alienimonas</taxon>
    </lineage>
</organism>